<feature type="domain" description="Cytochrome b5 heme-binding" evidence="18">
    <location>
        <begin position="515"/>
        <end position="590"/>
    </location>
</feature>
<evidence type="ECO:0000259" key="18">
    <source>
        <dbReference type="PROSITE" id="PS50255"/>
    </source>
</evidence>
<comment type="catalytic activity">
    <reaction evidence="15">
        <text>nitrite + NADP(+) + H2O = nitrate + NADPH + H(+)</text>
        <dbReference type="Rhea" id="RHEA:19061"/>
        <dbReference type="ChEBI" id="CHEBI:15377"/>
        <dbReference type="ChEBI" id="CHEBI:15378"/>
        <dbReference type="ChEBI" id="CHEBI:16301"/>
        <dbReference type="ChEBI" id="CHEBI:17632"/>
        <dbReference type="ChEBI" id="CHEBI:57783"/>
        <dbReference type="ChEBI" id="CHEBI:58349"/>
        <dbReference type="EC" id="1.7.1.3"/>
    </reaction>
</comment>
<reference evidence="20" key="1">
    <citation type="submission" date="2020-11" db="EMBL/GenBank/DDBJ databases">
        <authorList>
            <consortium name="DOE Joint Genome Institute"/>
            <person name="Ahrendt S."/>
            <person name="Riley R."/>
            <person name="Andreopoulos W."/>
            <person name="Labutti K."/>
            <person name="Pangilinan J."/>
            <person name="Ruiz-Duenas F.J."/>
            <person name="Barrasa J.M."/>
            <person name="Sanchez-Garcia M."/>
            <person name="Camarero S."/>
            <person name="Miyauchi S."/>
            <person name="Serrano A."/>
            <person name="Linde D."/>
            <person name="Babiker R."/>
            <person name="Drula E."/>
            <person name="Ayuso-Fernandez I."/>
            <person name="Pacheco R."/>
            <person name="Padilla G."/>
            <person name="Ferreira P."/>
            <person name="Barriuso J."/>
            <person name="Kellner H."/>
            <person name="Castanera R."/>
            <person name="Alfaro M."/>
            <person name="Ramirez L."/>
            <person name="Pisabarro A.G."/>
            <person name="Kuo A."/>
            <person name="Tritt A."/>
            <person name="Lipzen A."/>
            <person name="He G."/>
            <person name="Yan M."/>
            <person name="Ng V."/>
            <person name="Cullen D."/>
            <person name="Martin F."/>
            <person name="Rosso M.-N."/>
            <person name="Henrissat B."/>
            <person name="Hibbett D."/>
            <person name="Martinez A.T."/>
            <person name="Grigoriev I.V."/>
        </authorList>
    </citation>
    <scope>NUCLEOTIDE SEQUENCE</scope>
    <source>
        <strain evidence="20">CBS 247.69</strain>
    </source>
</reference>
<evidence type="ECO:0000256" key="14">
    <source>
        <dbReference type="ARBA" id="ARBA00023157"/>
    </source>
</evidence>
<dbReference type="Gene3D" id="2.40.30.10">
    <property type="entry name" value="Translation factors"/>
    <property type="match status" value="1"/>
</dbReference>
<dbReference type="CDD" id="cd06183">
    <property type="entry name" value="cyt_b5_reduct_like"/>
    <property type="match status" value="1"/>
</dbReference>
<dbReference type="Pfam" id="PF00175">
    <property type="entry name" value="NAD_binding_1"/>
    <property type="match status" value="1"/>
</dbReference>
<evidence type="ECO:0000313" key="20">
    <source>
        <dbReference type="EMBL" id="KAF9455918.1"/>
    </source>
</evidence>
<dbReference type="Pfam" id="PF03404">
    <property type="entry name" value="Mo-co_dimer"/>
    <property type="match status" value="1"/>
</dbReference>
<dbReference type="OrthoDB" id="432685at2759"/>
<keyword evidence="14" id="KW-1015">Disulfide bond</keyword>
<dbReference type="Gene3D" id="3.40.50.80">
    <property type="entry name" value="Nucleotide-binding domain of ferredoxin-NADP reductase (FNR) module"/>
    <property type="match status" value="1"/>
</dbReference>
<keyword evidence="8" id="KW-0285">Flavoprotein</keyword>
<comment type="function">
    <text evidence="3 16">Nitrate reductase is a key enzyme involved in the first step of nitrate assimilation in plants, fungi and bacteria.</text>
</comment>
<dbReference type="GO" id="GO:0030151">
    <property type="term" value="F:molybdenum ion binding"/>
    <property type="evidence" value="ECO:0007669"/>
    <property type="project" value="InterPro"/>
</dbReference>
<dbReference type="GO" id="GO:0042128">
    <property type="term" value="P:nitrate assimilation"/>
    <property type="evidence" value="ECO:0007669"/>
    <property type="project" value="UniProtKB-KW"/>
</dbReference>
<dbReference type="Gene3D" id="3.10.120.10">
    <property type="entry name" value="Cytochrome b5-like heme/steroid binding domain"/>
    <property type="match status" value="1"/>
</dbReference>
<evidence type="ECO:0000256" key="11">
    <source>
        <dbReference type="ARBA" id="ARBA00023002"/>
    </source>
</evidence>
<dbReference type="PRINTS" id="PR00363">
    <property type="entry name" value="CYTOCHROMEB5"/>
</dbReference>
<keyword evidence="21" id="KW-1185">Reference proteome</keyword>
<dbReference type="AlphaFoldDB" id="A0A9P6CCD3"/>
<evidence type="ECO:0000256" key="4">
    <source>
        <dbReference type="ARBA" id="ARBA00006253"/>
    </source>
</evidence>
<dbReference type="InterPro" id="IPR008333">
    <property type="entry name" value="Cbr1-like_FAD-bd_dom"/>
</dbReference>
<dbReference type="SUPFAM" id="SSF56524">
    <property type="entry name" value="Oxidoreductase molybdopterin-binding domain"/>
    <property type="match status" value="1"/>
</dbReference>
<dbReference type="GO" id="GO:0008482">
    <property type="term" value="F:sulfite oxidase activity"/>
    <property type="evidence" value="ECO:0007669"/>
    <property type="project" value="TreeGrafter"/>
</dbReference>
<dbReference type="GO" id="GO:0050464">
    <property type="term" value="F:nitrate reductase (NADPH) activity"/>
    <property type="evidence" value="ECO:0007669"/>
    <property type="project" value="UniProtKB-EC"/>
</dbReference>
<dbReference type="SUPFAM" id="SSF52343">
    <property type="entry name" value="Ferredoxin reductase-like, C-terminal NADP-linked domain"/>
    <property type="match status" value="1"/>
</dbReference>
<dbReference type="SMART" id="SM01117">
    <property type="entry name" value="Cyt-b5"/>
    <property type="match status" value="1"/>
</dbReference>
<evidence type="ECO:0000256" key="7">
    <source>
        <dbReference type="ARBA" id="ARBA00022617"/>
    </source>
</evidence>
<dbReference type="Pfam" id="PF00173">
    <property type="entry name" value="Cyt-b5"/>
    <property type="match status" value="1"/>
</dbReference>
<dbReference type="PROSITE" id="PS50255">
    <property type="entry name" value="CYTOCHROME_B5_2"/>
    <property type="match status" value="1"/>
</dbReference>
<dbReference type="SUPFAM" id="SSF63380">
    <property type="entry name" value="Riboflavin synthase domain-like"/>
    <property type="match status" value="1"/>
</dbReference>
<protein>
    <recommendedName>
        <fullName evidence="16">Nitrate reductase</fullName>
    </recommendedName>
</protein>
<keyword evidence="12" id="KW-0408">Iron</keyword>
<dbReference type="GO" id="GO:0043546">
    <property type="term" value="F:molybdopterin cofactor binding"/>
    <property type="evidence" value="ECO:0007669"/>
    <property type="project" value="InterPro"/>
</dbReference>
<name>A0A9P6CCD3_9AGAR</name>
<dbReference type="InterPro" id="IPR014756">
    <property type="entry name" value="Ig_E-set"/>
</dbReference>
<dbReference type="PANTHER" id="PTHR19372:SF7">
    <property type="entry name" value="SULFITE OXIDASE, MITOCHONDRIAL"/>
    <property type="match status" value="1"/>
</dbReference>
<dbReference type="InterPro" id="IPR001199">
    <property type="entry name" value="Cyt_B5-like_heme/steroid-bd"/>
</dbReference>
<dbReference type="PROSITE" id="PS51384">
    <property type="entry name" value="FAD_FR"/>
    <property type="match status" value="1"/>
</dbReference>
<dbReference type="PRINTS" id="PR00406">
    <property type="entry name" value="CYTB5RDTASE"/>
</dbReference>
<accession>A0A9P6CCD3</accession>
<dbReference type="GO" id="GO:0020037">
    <property type="term" value="F:heme binding"/>
    <property type="evidence" value="ECO:0007669"/>
    <property type="project" value="InterPro"/>
</dbReference>
<dbReference type="PANTHER" id="PTHR19372">
    <property type="entry name" value="SULFITE REDUCTASE"/>
    <property type="match status" value="1"/>
</dbReference>
<dbReference type="EMBL" id="MU150491">
    <property type="protein sequence ID" value="KAF9455918.1"/>
    <property type="molecule type" value="Genomic_DNA"/>
</dbReference>
<evidence type="ECO:0000256" key="9">
    <source>
        <dbReference type="ARBA" id="ARBA00022723"/>
    </source>
</evidence>
<dbReference type="InterPro" id="IPR001433">
    <property type="entry name" value="OxRdtase_FAD/NAD-bd"/>
</dbReference>
<feature type="domain" description="FAD-binding FR-type" evidence="19">
    <location>
        <begin position="613"/>
        <end position="725"/>
    </location>
</feature>
<keyword evidence="13 16" id="KW-0534">Nitrate assimilation</keyword>
<dbReference type="InterPro" id="IPR012137">
    <property type="entry name" value="Nitr_rd_NADH"/>
</dbReference>
<dbReference type="PIRSF" id="PIRSF000233">
    <property type="entry name" value="Nitr_rd_NADH"/>
    <property type="match status" value="1"/>
</dbReference>
<comment type="caution">
    <text evidence="20">The sequence shown here is derived from an EMBL/GenBank/DDBJ whole genome shotgun (WGS) entry which is preliminary data.</text>
</comment>
<evidence type="ECO:0000256" key="8">
    <source>
        <dbReference type="ARBA" id="ARBA00022630"/>
    </source>
</evidence>
<keyword evidence="10" id="KW-0274">FAD</keyword>
<comment type="cofactor">
    <cofactor evidence="2">
        <name>FAD</name>
        <dbReference type="ChEBI" id="CHEBI:57692"/>
    </cofactor>
</comment>
<comment type="similarity">
    <text evidence="4 16">Belongs to the nitrate reductase family.</text>
</comment>
<evidence type="ECO:0000256" key="17">
    <source>
        <dbReference type="PIRSR" id="PIRSR000233-1"/>
    </source>
</evidence>
<keyword evidence="11" id="KW-0560">Oxidoreductase</keyword>
<dbReference type="InterPro" id="IPR017927">
    <property type="entry name" value="FAD-bd_FR_type"/>
</dbReference>
<dbReference type="InterPro" id="IPR022407">
    <property type="entry name" value="OxRdtase_Mopterin_BS"/>
</dbReference>
<evidence type="ECO:0000259" key="19">
    <source>
        <dbReference type="PROSITE" id="PS51384"/>
    </source>
</evidence>
<keyword evidence="7" id="KW-0349">Heme</keyword>
<dbReference type="SUPFAM" id="SSF55856">
    <property type="entry name" value="Cytochrome b5-like heme/steroid binding domain"/>
    <property type="match status" value="1"/>
</dbReference>
<sequence>MAPSVLDWTSQAVSTPPTTHALKKRNQAIALPASYPKVPEDVATKTLELDSGTPDHWVKRDERLIRLTGKHPVNAEAPLTALFDSGFLTPTPLFFVRSHGAVPIIENKVIDEWTISVCGLVANPVVFSVAELKARFEVVTQPATLVCAGNRRKEQNVVTKGLGFNWGPGVVSTALFTGVYLSDVLEYVKPTASADGRKPKYVVFEGIDKLPQGPYGTSQKIGRARNKSKKMMICWAMNGQPLMPDHGFPVRLVVPGNVGGRSVKWLHKIEVSDEESQHYLHFYDNKVLPTEVSAIQARAEDHWWHDPKYIIHDVNVNSVIAHPAHDEVLMPGSDIYTARGYAYSGGGKRVTRIEISLDEGKSWLLCKIEYPEDAYREVAFDSATYGRLDLTETEESWCWCFWSYEIKTDVLAKTGSIQVRAMDEGLALQQRDMYWNASSMMNNWWFKVAVHAESNGKLRFEHPTVPGNGTEGWMHRMKDEGRDILGPVFTKDAPVPVAQPAAKAEEIVMTNPNVTRKITLQELKAHDKPEEPWFVVHGEVYDGTGFLNDHPGGGDSITGVAGQDATEDFMAIHSTASRKQLADFHIGTLVKGKGPLSKPLPPLPTNGEFLVKNQWKKVTLTSIETASHDSRYYRFALEKSDQPLGLPTGQHVYCRLGHKSTGVMVQRAYTPVSDSDTLGYMDLLVKLYLPNQNYPEGGKMSGLFDSLQVGDSMEIKGPTGSFTWIGNGMANWKGVQRKVKNVAMICGGSGVTPILQVLRGIFQDKEDYETRVWLVDANRTEKDILCRDDLEAPLETSSDRYHLHYTLNMPPGVWQYSQGRININMLRQHLPPPDKDSLVLICGPTGMISACKTDLAQLGWDVPTQLVVF</sequence>
<dbReference type="SUPFAM" id="SSF81296">
    <property type="entry name" value="E set domains"/>
    <property type="match status" value="1"/>
</dbReference>
<evidence type="ECO:0000313" key="21">
    <source>
        <dbReference type="Proteomes" id="UP000807353"/>
    </source>
</evidence>
<gene>
    <name evidence="20" type="ORF">BDZ94DRAFT_1276938</name>
</gene>
<dbReference type="InterPro" id="IPR005066">
    <property type="entry name" value="MoCF_OxRdtse_dimer"/>
</dbReference>
<dbReference type="InterPro" id="IPR039261">
    <property type="entry name" value="FNR_nucleotide-bd"/>
</dbReference>
<evidence type="ECO:0000256" key="10">
    <source>
        <dbReference type="ARBA" id="ARBA00022827"/>
    </source>
</evidence>
<evidence type="ECO:0000256" key="3">
    <source>
        <dbReference type="ARBA" id="ARBA00003838"/>
    </source>
</evidence>
<dbReference type="Pfam" id="PF00970">
    <property type="entry name" value="FAD_binding_6"/>
    <property type="match status" value="1"/>
</dbReference>
<evidence type="ECO:0000256" key="15">
    <source>
        <dbReference type="ARBA" id="ARBA00049155"/>
    </source>
</evidence>
<dbReference type="Gene3D" id="3.90.420.10">
    <property type="entry name" value="Oxidoreductase, molybdopterin-binding domain"/>
    <property type="match status" value="1"/>
</dbReference>
<dbReference type="PROSITE" id="PS00559">
    <property type="entry name" value="MOLYBDOPTERIN_EUK"/>
    <property type="match status" value="1"/>
</dbReference>
<keyword evidence="6 17" id="KW-0500">Molybdenum</keyword>
<evidence type="ECO:0000256" key="5">
    <source>
        <dbReference type="ARBA" id="ARBA00011738"/>
    </source>
</evidence>
<evidence type="ECO:0000256" key="1">
    <source>
        <dbReference type="ARBA" id="ARBA00001971"/>
    </source>
</evidence>
<evidence type="ECO:0000256" key="6">
    <source>
        <dbReference type="ARBA" id="ARBA00022505"/>
    </source>
</evidence>
<dbReference type="Pfam" id="PF00174">
    <property type="entry name" value="Oxidored_molyb"/>
    <property type="match status" value="1"/>
</dbReference>
<dbReference type="InterPro" id="IPR036374">
    <property type="entry name" value="OxRdtase_Mopterin-bd_sf"/>
</dbReference>
<dbReference type="GO" id="GO:0006809">
    <property type="term" value="P:nitric oxide biosynthetic process"/>
    <property type="evidence" value="ECO:0007669"/>
    <property type="project" value="InterPro"/>
</dbReference>
<evidence type="ECO:0000256" key="2">
    <source>
        <dbReference type="ARBA" id="ARBA00001974"/>
    </source>
</evidence>
<dbReference type="InterPro" id="IPR000572">
    <property type="entry name" value="OxRdtase_Mopterin-bd_dom"/>
</dbReference>
<comment type="subunit">
    <text evidence="5">Homodimer.</text>
</comment>
<comment type="cofactor">
    <cofactor evidence="17">
        <name>Mo-molybdopterin</name>
        <dbReference type="ChEBI" id="CHEBI:71302"/>
    </cofactor>
    <text evidence="17">Binds 1 Mo-molybdopterin (Mo-MPT) cofactor per subunit.</text>
</comment>
<dbReference type="GO" id="GO:0006790">
    <property type="term" value="P:sulfur compound metabolic process"/>
    <property type="evidence" value="ECO:0007669"/>
    <property type="project" value="TreeGrafter"/>
</dbReference>
<dbReference type="InterPro" id="IPR018506">
    <property type="entry name" value="Cyt_B5_heme-BS"/>
</dbReference>
<dbReference type="Proteomes" id="UP000807353">
    <property type="component" value="Unassembled WGS sequence"/>
</dbReference>
<evidence type="ECO:0000256" key="16">
    <source>
        <dbReference type="PIRNR" id="PIRNR000233"/>
    </source>
</evidence>
<comment type="cofactor">
    <cofactor evidence="1">
        <name>heme</name>
        <dbReference type="ChEBI" id="CHEBI:30413"/>
    </cofactor>
</comment>
<dbReference type="InterPro" id="IPR017938">
    <property type="entry name" value="Riboflavin_synthase-like_b-brl"/>
</dbReference>
<dbReference type="Gene3D" id="2.60.40.650">
    <property type="match status" value="1"/>
</dbReference>
<evidence type="ECO:0000256" key="12">
    <source>
        <dbReference type="ARBA" id="ARBA00023004"/>
    </source>
</evidence>
<organism evidence="20 21">
    <name type="scientific">Collybia nuda</name>
    <dbReference type="NCBI Taxonomy" id="64659"/>
    <lineage>
        <taxon>Eukaryota</taxon>
        <taxon>Fungi</taxon>
        <taxon>Dikarya</taxon>
        <taxon>Basidiomycota</taxon>
        <taxon>Agaricomycotina</taxon>
        <taxon>Agaricomycetes</taxon>
        <taxon>Agaricomycetidae</taxon>
        <taxon>Agaricales</taxon>
        <taxon>Tricholomatineae</taxon>
        <taxon>Clitocybaceae</taxon>
        <taxon>Collybia</taxon>
    </lineage>
</organism>
<keyword evidence="9 17" id="KW-0479">Metal-binding</keyword>
<dbReference type="InterPro" id="IPR008335">
    <property type="entry name" value="Mopterin_OxRdtase_euk"/>
</dbReference>
<dbReference type="PROSITE" id="PS00191">
    <property type="entry name" value="CYTOCHROME_B5_1"/>
    <property type="match status" value="1"/>
</dbReference>
<dbReference type="PRINTS" id="PR00407">
    <property type="entry name" value="EUMOPTERIN"/>
</dbReference>
<proteinExistence type="inferred from homology"/>
<dbReference type="InterPro" id="IPR036400">
    <property type="entry name" value="Cyt_B5-like_heme/steroid_sf"/>
</dbReference>
<evidence type="ECO:0000256" key="13">
    <source>
        <dbReference type="ARBA" id="ARBA00023063"/>
    </source>
</evidence>
<feature type="binding site" evidence="17">
    <location>
        <position position="147"/>
    </location>
    <ligand>
        <name>Mo-molybdopterin</name>
        <dbReference type="ChEBI" id="CHEBI:71302"/>
    </ligand>
    <ligandPart>
        <name>Mo</name>
        <dbReference type="ChEBI" id="CHEBI:28685"/>
    </ligandPart>
</feature>